<reference evidence="2" key="1">
    <citation type="journal article" date="2021" name="Science">
        <title>Hunting the eagle killer: A cyanobacterial neurotoxin causes vacuolar myelinopathy.</title>
        <authorList>
            <person name="Breinlinger S."/>
            <person name="Phillips T.J."/>
            <person name="Haram B.N."/>
            <person name="Mares J."/>
            <person name="Martinez Yerena J.A."/>
            <person name="Hrouzek P."/>
            <person name="Sobotka R."/>
            <person name="Henderson W.M."/>
            <person name="Schmieder P."/>
            <person name="Williams S.M."/>
            <person name="Lauderdale J.D."/>
            <person name="Wilde H.D."/>
            <person name="Gerrin W."/>
            <person name="Kust A."/>
            <person name="Washington J.W."/>
            <person name="Wagner C."/>
            <person name="Geier B."/>
            <person name="Liebeke M."/>
            <person name="Enke H."/>
            <person name="Niedermeyer T.H.J."/>
            <person name="Wilde S.B."/>
        </authorList>
    </citation>
    <scope>NUCLEOTIDE SEQUENCE [LARGE SCALE GENOMIC DNA]</scope>
    <source>
        <strain evidence="2">Thurmond2011</strain>
    </source>
</reference>
<organism evidence="1 2">
    <name type="scientific">Aetokthonos hydrillicola Thurmond2011</name>
    <dbReference type="NCBI Taxonomy" id="2712845"/>
    <lineage>
        <taxon>Bacteria</taxon>
        <taxon>Bacillati</taxon>
        <taxon>Cyanobacteriota</taxon>
        <taxon>Cyanophyceae</taxon>
        <taxon>Nostocales</taxon>
        <taxon>Hapalosiphonaceae</taxon>
        <taxon>Aetokthonos</taxon>
    </lineage>
</organism>
<sequence>MLSNYGWLYQPHAWVLEKTTCNADELIAQAVEGVHAIAKQQNINFNIHPSNAQVCPHGNHRSHH</sequence>
<keyword evidence="2" id="KW-1185">Reference proteome</keyword>
<evidence type="ECO:0000313" key="1">
    <source>
        <dbReference type="EMBL" id="MDR9899333.1"/>
    </source>
</evidence>
<dbReference type="Proteomes" id="UP000667802">
    <property type="component" value="Unassembled WGS sequence"/>
</dbReference>
<evidence type="ECO:0000313" key="2">
    <source>
        <dbReference type="Proteomes" id="UP000667802"/>
    </source>
</evidence>
<dbReference type="RefSeq" id="WP_208340528.1">
    <property type="nucleotide sequence ID" value="NZ_CAWQFN010000681.1"/>
</dbReference>
<accession>A0AAP5ID36</accession>
<protein>
    <submittedName>
        <fullName evidence="1">Uncharacterized protein</fullName>
    </submittedName>
</protein>
<name>A0AAP5ID36_9CYAN</name>
<dbReference type="AlphaFoldDB" id="A0AAP5ID36"/>
<dbReference type="EMBL" id="JAALHA020000024">
    <property type="protein sequence ID" value="MDR9899333.1"/>
    <property type="molecule type" value="Genomic_DNA"/>
</dbReference>
<proteinExistence type="predicted"/>
<gene>
    <name evidence="1" type="ORF">G7B40_032935</name>
</gene>
<comment type="caution">
    <text evidence="1">The sequence shown here is derived from an EMBL/GenBank/DDBJ whole genome shotgun (WGS) entry which is preliminary data.</text>
</comment>